<dbReference type="InterPro" id="IPR025710">
    <property type="entry name" value="SoxA"/>
</dbReference>
<keyword evidence="6 14" id="KW-0479">Metal-binding</keyword>
<dbReference type="SUPFAM" id="SSF46626">
    <property type="entry name" value="Cytochrome c"/>
    <property type="match status" value="2"/>
</dbReference>
<comment type="subcellular location">
    <subcellularLocation>
        <location evidence="1 14">Periplasm</location>
    </subcellularLocation>
</comment>
<accession>A0A1A6C5B4</accession>
<feature type="domain" description="Cytochrome c" evidence="19">
    <location>
        <begin position="85"/>
        <end position="165"/>
    </location>
</feature>
<dbReference type="AlphaFoldDB" id="A0A1A6C5B4"/>
<organism evidence="20 21">
    <name type="scientific">Acidihalobacter prosperus</name>
    <dbReference type="NCBI Taxonomy" id="160660"/>
    <lineage>
        <taxon>Bacteria</taxon>
        <taxon>Pseudomonadati</taxon>
        <taxon>Pseudomonadota</taxon>
        <taxon>Gammaproteobacteria</taxon>
        <taxon>Chromatiales</taxon>
        <taxon>Ectothiorhodospiraceae</taxon>
        <taxon>Acidihalobacter</taxon>
    </lineage>
</organism>
<feature type="binding site" description="covalent" evidence="16">
    <location>
        <position position="102"/>
    </location>
    <ligand>
        <name>heme c</name>
        <dbReference type="ChEBI" id="CHEBI:61717"/>
        <label>1</label>
    </ligand>
</feature>
<proteinExistence type="inferred from homology"/>
<dbReference type="GO" id="GO:0009055">
    <property type="term" value="F:electron transfer activity"/>
    <property type="evidence" value="ECO:0007669"/>
    <property type="project" value="InterPro"/>
</dbReference>
<evidence type="ECO:0000256" key="11">
    <source>
        <dbReference type="ARBA" id="ARBA00025746"/>
    </source>
</evidence>
<keyword evidence="3 14" id="KW-0813">Transport</keyword>
<evidence type="ECO:0000259" key="19">
    <source>
        <dbReference type="Pfam" id="PF21342"/>
    </source>
</evidence>
<evidence type="ECO:0000256" key="10">
    <source>
        <dbReference type="ARBA" id="ARBA00023004"/>
    </source>
</evidence>
<keyword evidence="7 18" id="KW-0732">Signal</keyword>
<feature type="chain" id="PRO_5008509315" description="SoxAX cytochrome complex subunit A" evidence="18">
    <location>
        <begin position="25"/>
        <end position="284"/>
    </location>
</feature>
<dbReference type="STRING" id="160660.BJI67_06055"/>
<evidence type="ECO:0000256" key="9">
    <source>
        <dbReference type="ARBA" id="ARBA00022982"/>
    </source>
</evidence>
<dbReference type="GO" id="GO:0016669">
    <property type="term" value="F:oxidoreductase activity, acting on a sulfur group of donors, cytochrome as acceptor"/>
    <property type="evidence" value="ECO:0007669"/>
    <property type="project" value="InterPro"/>
</dbReference>
<feature type="binding site" description="axial binding residue" evidence="17">
    <location>
        <position position="245"/>
    </location>
    <ligand>
        <name>heme c</name>
        <dbReference type="ChEBI" id="CHEBI:61717"/>
        <label>2</label>
    </ligand>
    <ligandPart>
        <name>Fe</name>
        <dbReference type="ChEBI" id="CHEBI:18248"/>
    </ligandPart>
</feature>
<feature type="binding site" description="axial binding residue" evidence="17">
    <location>
        <position position="202"/>
    </location>
    <ligand>
        <name>heme c</name>
        <dbReference type="ChEBI" id="CHEBI:61717"/>
        <label>2</label>
    </ligand>
    <ligandPart>
        <name>Fe</name>
        <dbReference type="ChEBI" id="CHEBI:18248"/>
    </ligandPart>
</feature>
<evidence type="ECO:0000256" key="15">
    <source>
        <dbReference type="PIRSR" id="PIRSR038455-1"/>
    </source>
</evidence>
<feature type="active site" description="Cysteine persulfide intermediate" evidence="15">
    <location>
        <position position="245"/>
    </location>
</feature>
<dbReference type="EC" id="2.8.5.2" evidence="14"/>
<comment type="subunit">
    <text evidence="2 14">Heterodimer of SoxA and SoxX.</text>
</comment>
<evidence type="ECO:0000256" key="13">
    <source>
        <dbReference type="ARBA" id="ARBA00048423"/>
    </source>
</evidence>
<evidence type="ECO:0000256" key="2">
    <source>
        <dbReference type="ARBA" id="ARBA00011530"/>
    </source>
</evidence>
<evidence type="ECO:0000256" key="5">
    <source>
        <dbReference type="ARBA" id="ARBA00022679"/>
    </source>
</evidence>
<feature type="binding site" description="covalent" evidence="16">
    <location>
        <position position="201"/>
    </location>
    <ligand>
        <name>heme c</name>
        <dbReference type="ChEBI" id="CHEBI:61717"/>
        <label>2</label>
    </ligand>
</feature>
<dbReference type="GO" id="GO:0019417">
    <property type="term" value="P:sulfur oxidation"/>
    <property type="evidence" value="ECO:0007669"/>
    <property type="project" value="InterPro"/>
</dbReference>
<dbReference type="EMBL" id="JQSG02000002">
    <property type="protein sequence ID" value="OBS09761.1"/>
    <property type="molecule type" value="Genomic_DNA"/>
</dbReference>
<keyword evidence="21" id="KW-1185">Reference proteome</keyword>
<protein>
    <recommendedName>
        <fullName evidence="14">SoxAX cytochrome complex subunit A</fullName>
        <ecNumber evidence="14">2.8.5.2</ecNumber>
    </recommendedName>
    <alternativeName>
        <fullName evidence="14">Protein SoxA</fullName>
    </alternativeName>
    <alternativeName>
        <fullName evidence="14">Sulfur oxidizing protein A</fullName>
    </alternativeName>
    <alternativeName>
        <fullName evidence="14">Thiosulfate-oxidizing multienzyme system protein SoxA</fullName>
    </alternativeName>
</protein>
<evidence type="ECO:0000256" key="16">
    <source>
        <dbReference type="PIRSR" id="PIRSR038455-2"/>
    </source>
</evidence>
<comment type="similarity">
    <text evidence="11 14">Belongs to the SoxA family.</text>
</comment>
<sequence>MKLSRSFWLPLLALLAFGSASSAAQPSPARDLAAFRNYFQTRFPGVPLKAYAQGEWIPGIASADALAQYRSVMQFPPQALAVAAGKRLFDTPFPNGHRYADCFPHGGIGIRQDYPRFDAKTGQVETLALAVNRCRLENGLKPLAWERGPLAEILAYLASTSAGRAMHVATPNTPAALAAYARGKTFFYAPIGRLNLSCADCHMLHSGQRLRAQLISPALGMPAGFPVYRAKWGGLGTLDRRFIGCNKKIRARPFKPQSVRYRDLAYFLSYMSNGVPVTGPAYRN</sequence>
<feature type="binding site" description="covalent" evidence="16">
    <location>
        <position position="198"/>
    </location>
    <ligand>
        <name>heme c</name>
        <dbReference type="ChEBI" id="CHEBI:61717"/>
        <label>2</label>
    </ligand>
</feature>
<comment type="caution">
    <text evidence="20">The sequence shown here is derived from an EMBL/GenBank/DDBJ whole genome shotgun (WGS) entry which is preliminary data.</text>
</comment>
<reference evidence="20 21" key="1">
    <citation type="journal article" date="2014" name="Genome Announc.">
        <title>Draft Genome Sequence of the Iron-Oxidizing, Acidophilic, and Halotolerant 'Thiobacillus prosperus' Type Strain DSM 5130.</title>
        <authorList>
            <person name="Ossandon F.J."/>
            <person name="Cardenas J.P."/>
            <person name="Corbett M."/>
            <person name="Quatrini R."/>
            <person name="Holmes D.S."/>
            <person name="Watkin E."/>
        </authorList>
    </citation>
    <scope>NUCLEOTIDE SEQUENCE [LARGE SCALE GENOMIC DNA]</scope>
    <source>
        <strain evidence="20 21">DSM 5130</strain>
    </source>
</reference>
<evidence type="ECO:0000256" key="7">
    <source>
        <dbReference type="ARBA" id="ARBA00022729"/>
    </source>
</evidence>
<feature type="binding site" description="axial binding residue" evidence="17">
    <location>
        <position position="134"/>
    </location>
    <ligand>
        <name>heme c</name>
        <dbReference type="ChEBI" id="CHEBI:61717"/>
        <label>1</label>
    </ligand>
    <ligandPart>
        <name>Fe</name>
        <dbReference type="ChEBI" id="CHEBI:18248"/>
    </ligandPart>
</feature>
<evidence type="ECO:0000256" key="14">
    <source>
        <dbReference type="PIRNR" id="PIRNR038455"/>
    </source>
</evidence>
<gene>
    <name evidence="20" type="ORF">Thpro_020811</name>
</gene>
<evidence type="ECO:0000256" key="18">
    <source>
        <dbReference type="SAM" id="SignalP"/>
    </source>
</evidence>
<dbReference type="InterPro" id="IPR009056">
    <property type="entry name" value="Cyt_c-like_dom"/>
</dbReference>
<dbReference type="Proteomes" id="UP000029273">
    <property type="component" value="Unassembled WGS sequence"/>
</dbReference>
<evidence type="ECO:0000313" key="21">
    <source>
        <dbReference type="Proteomes" id="UP000029273"/>
    </source>
</evidence>
<dbReference type="PIRSF" id="PIRSF038455">
    <property type="entry name" value="SoxA"/>
    <property type="match status" value="1"/>
</dbReference>
<dbReference type="InterPro" id="IPR036909">
    <property type="entry name" value="Cyt_c-like_dom_sf"/>
</dbReference>
<evidence type="ECO:0000256" key="6">
    <source>
        <dbReference type="ARBA" id="ARBA00022723"/>
    </source>
</evidence>
<comment type="cofactor">
    <cofactor evidence="16">
        <name>heme</name>
        <dbReference type="ChEBI" id="CHEBI:30413"/>
    </cofactor>
    <text evidence="16">Binds 2 heme groups per subunit.</text>
</comment>
<feature type="signal peptide" evidence="18">
    <location>
        <begin position="1"/>
        <end position="24"/>
    </location>
</feature>
<keyword evidence="10 14" id="KW-0408">Iron</keyword>
<comment type="function">
    <text evidence="14">C-type monoheme cytochrome, which is part of the SoxAX cytochrome complex involved in sulfur oxidation. The SoxAX complex catalyzes the formation of a heterodisulfide bond between the conserved cysteine residue on a sulfur carrier SoxYZ complex subunit SoxY and thiosulfate or other inorganic sulfur substrates. This leads to the intermediary formation of conspicuous sulfur globules inside of the cells.</text>
</comment>
<keyword evidence="4 14" id="KW-0349">Heme</keyword>
<evidence type="ECO:0000256" key="3">
    <source>
        <dbReference type="ARBA" id="ARBA00022448"/>
    </source>
</evidence>
<keyword evidence="9 14" id="KW-0249">Electron transport</keyword>
<name>A0A1A6C5B4_9GAMM</name>
<comment type="cofactor">
    <cofactor evidence="14">
        <name>heme</name>
        <dbReference type="ChEBI" id="CHEBI:30413"/>
    </cofactor>
    <text evidence="14">Binds 1 heme group per subunit.</text>
</comment>
<dbReference type="GO" id="GO:0070069">
    <property type="term" value="C:cytochrome complex"/>
    <property type="evidence" value="ECO:0007669"/>
    <property type="project" value="InterPro"/>
</dbReference>
<dbReference type="OrthoDB" id="9808312at2"/>
<evidence type="ECO:0000256" key="4">
    <source>
        <dbReference type="ARBA" id="ARBA00022617"/>
    </source>
</evidence>
<dbReference type="GO" id="GO:0020037">
    <property type="term" value="F:heme binding"/>
    <property type="evidence" value="ECO:0007669"/>
    <property type="project" value="InterPro"/>
</dbReference>
<dbReference type="RefSeq" id="WP_038092226.1">
    <property type="nucleotide sequence ID" value="NZ_JQSG02000002.1"/>
</dbReference>
<evidence type="ECO:0000256" key="17">
    <source>
        <dbReference type="PIRSR" id="PIRSR038455-3"/>
    </source>
</evidence>
<comment type="catalytic activity">
    <reaction evidence="13 14">
        <text>S-sulfanyl-L-cysteinyl-[SoxY protein] + thiosulfate + 2 Fe(III)-[cytochrome c] = S-(2-sulfodisulfanyl)-L-cysteinyl-[SoxY protein] + 2 Fe(II)-[cytochrome c] + 2 H(+)</text>
        <dbReference type="Rhea" id="RHEA:51224"/>
        <dbReference type="Rhea" id="RHEA-COMP:10350"/>
        <dbReference type="Rhea" id="RHEA-COMP:14399"/>
        <dbReference type="Rhea" id="RHEA-COMP:14689"/>
        <dbReference type="Rhea" id="RHEA-COMP:14690"/>
        <dbReference type="ChEBI" id="CHEBI:15378"/>
        <dbReference type="ChEBI" id="CHEBI:29033"/>
        <dbReference type="ChEBI" id="CHEBI:29034"/>
        <dbReference type="ChEBI" id="CHEBI:33542"/>
        <dbReference type="ChEBI" id="CHEBI:61963"/>
        <dbReference type="ChEBI" id="CHEBI:140664"/>
        <dbReference type="EC" id="2.8.5.2"/>
    </reaction>
</comment>
<dbReference type="NCBIfam" id="TIGR04484">
    <property type="entry name" value="thiosulf_SoxA"/>
    <property type="match status" value="1"/>
</dbReference>
<evidence type="ECO:0000256" key="8">
    <source>
        <dbReference type="ARBA" id="ARBA00022764"/>
    </source>
</evidence>
<evidence type="ECO:0000256" key="12">
    <source>
        <dbReference type="ARBA" id="ARBA00048077"/>
    </source>
</evidence>
<evidence type="ECO:0000256" key="1">
    <source>
        <dbReference type="ARBA" id="ARBA00004418"/>
    </source>
</evidence>
<dbReference type="GO" id="GO:0042597">
    <property type="term" value="C:periplasmic space"/>
    <property type="evidence" value="ECO:0007669"/>
    <property type="project" value="UniProtKB-SubCell"/>
</dbReference>
<keyword evidence="8 14" id="KW-0574">Periplasm</keyword>
<dbReference type="Gene3D" id="1.10.760.10">
    <property type="entry name" value="Cytochrome c-like domain"/>
    <property type="match status" value="2"/>
</dbReference>
<keyword evidence="5 14" id="KW-0808">Transferase</keyword>
<dbReference type="Pfam" id="PF21342">
    <property type="entry name" value="SoxA-TsdA_cyt-c"/>
    <property type="match status" value="1"/>
</dbReference>
<dbReference type="GO" id="GO:0016740">
    <property type="term" value="F:transferase activity"/>
    <property type="evidence" value="ECO:0007669"/>
    <property type="project" value="UniProtKB-KW"/>
</dbReference>
<comment type="catalytic activity">
    <reaction evidence="12 14">
        <text>L-cysteinyl-[SoxY protein] + thiosulfate + 2 Fe(III)-[cytochrome c] = S-sulfosulfanyl-L-cysteinyl-[SoxY protein] + 2 Fe(II)-[cytochrome c] + 2 H(+)</text>
        <dbReference type="Rhea" id="RHEA:56720"/>
        <dbReference type="Rhea" id="RHEA-COMP:10350"/>
        <dbReference type="Rhea" id="RHEA-COMP:14328"/>
        <dbReference type="Rhea" id="RHEA-COMP:14399"/>
        <dbReference type="Rhea" id="RHEA-COMP:14691"/>
        <dbReference type="ChEBI" id="CHEBI:15378"/>
        <dbReference type="ChEBI" id="CHEBI:29033"/>
        <dbReference type="ChEBI" id="CHEBI:29034"/>
        <dbReference type="ChEBI" id="CHEBI:29950"/>
        <dbReference type="ChEBI" id="CHEBI:33542"/>
        <dbReference type="ChEBI" id="CHEBI:139321"/>
        <dbReference type="EC" id="2.8.5.2"/>
    </reaction>
</comment>
<dbReference type="GO" id="GO:0046872">
    <property type="term" value="F:metal ion binding"/>
    <property type="evidence" value="ECO:0007669"/>
    <property type="project" value="UniProtKB-KW"/>
</dbReference>
<feature type="binding site" evidence="16">
    <location>
        <position position="241"/>
    </location>
    <ligand>
        <name>substrate</name>
    </ligand>
</feature>
<evidence type="ECO:0000313" key="20">
    <source>
        <dbReference type="EMBL" id="OBS09761.1"/>
    </source>
</evidence>